<dbReference type="AlphaFoldDB" id="A0A7R8CMH5"/>
<evidence type="ECO:0000313" key="2">
    <source>
        <dbReference type="Proteomes" id="UP000675881"/>
    </source>
</evidence>
<name>A0A7R8CMH5_LEPSM</name>
<gene>
    <name evidence="1" type="ORF">LSAA_5072</name>
</gene>
<dbReference type="GO" id="GO:0004190">
    <property type="term" value="F:aspartic-type endopeptidase activity"/>
    <property type="evidence" value="ECO:0007669"/>
    <property type="project" value="InterPro"/>
</dbReference>
<dbReference type="PROSITE" id="PS00141">
    <property type="entry name" value="ASP_PROTEASE"/>
    <property type="match status" value="1"/>
</dbReference>
<sequence>MTETSSMLNTIKDNQKPIHYGTRKEEECFYHKKGKKRALKCESPHKCSKLLVPKKLIWRRAIVLTLNLCNYPSKLLFLTINGIKCLIDTGSQRSILPTSFTPDPDKVVFHQLIAANGAPVQWVFIVADVGYGIIRADFLSHFKFRVNIELGDSFTVPCFSVKKMNFANDPVMESTMRYVLQELLASSVRVVLPLRRKKLLERRYRSYSQQESSCDKSPNGRQL</sequence>
<dbReference type="SUPFAM" id="SSF50630">
    <property type="entry name" value="Acid proteases"/>
    <property type="match status" value="1"/>
</dbReference>
<keyword evidence="2" id="KW-1185">Reference proteome</keyword>
<accession>A0A7R8CMH5</accession>
<organism evidence="1 2">
    <name type="scientific">Lepeophtheirus salmonis</name>
    <name type="common">Salmon louse</name>
    <name type="synonym">Caligus salmonis</name>
    <dbReference type="NCBI Taxonomy" id="72036"/>
    <lineage>
        <taxon>Eukaryota</taxon>
        <taxon>Metazoa</taxon>
        <taxon>Ecdysozoa</taxon>
        <taxon>Arthropoda</taxon>
        <taxon>Crustacea</taxon>
        <taxon>Multicrustacea</taxon>
        <taxon>Hexanauplia</taxon>
        <taxon>Copepoda</taxon>
        <taxon>Siphonostomatoida</taxon>
        <taxon>Caligidae</taxon>
        <taxon>Lepeophtheirus</taxon>
    </lineage>
</organism>
<dbReference type="Proteomes" id="UP000675881">
    <property type="component" value="Chromosome 14"/>
</dbReference>
<dbReference type="GO" id="GO:0006508">
    <property type="term" value="P:proteolysis"/>
    <property type="evidence" value="ECO:0007669"/>
    <property type="project" value="InterPro"/>
</dbReference>
<dbReference type="InterPro" id="IPR001969">
    <property type="entry name" value="Aspartic_peptidase_AS"/>
</dbReference>
<protein>
    <submittedName>
        <fullName evidence="1">(salmon louse) hypothetical protein</fullName>
    </submittedName>
</protein>
<evidence type="ECO:0000313" key="1">
    <source>
        <dbReference type="EMBL" id="CAF2837601.1"/>
    </source>
</evidence>
<dbReference type="EMBL" id="HG994593">
    <property type="protein sequence ID" value="CAF2837601.1"/>
    <property type="molecule type" value="Genomic_DNA"/>
</dbReference>
<dbReference type="InterPro" id="IPR021109">
    <property type="entry name" value="Peptidase_aspartic_dom_sf"/>
</dbReference>
<proteinExistence type="predicted"/>
<reference evidence="1" key="1">
    <citation type="submission" date="2021-02" db="EMBL/GenBank/DDBJ databases">
        <authorList>
            <person name="Bekaert M."/>
        </authorList>
    </citation>
    <scope>NUCLEOTIDE SEQUENCE</scope>
    <source>
        <strain evidence="1">IoA-00</strain>
    </source>
</reference>